<proteinExistence type="predicted"/>
<dbReference type="EMBL" id="JAQQWM010000008">
    <property type="protein sequence ID" value="KAK8052960.1"/>
    <property type="molecule type" value="Genomic_DNA"/>
</dbReference>
<dbReference type="Pfam" id="PF06985">
    <property type="entry name" value="HET"/>
    <property type="match status" value="1"/>
</dbReference>
<accession>A0ABR1U234</accession>
<feature type="compositionally biased region" description="Polar residues" evidence="2">
    <location>
        <begin position="914"/>
        <end position="930"/>
    </location>
</feature>
<dbReference type="PANTHER" id="PTHR33112:SF12">
    <property type="entry name" value="HETEROKARYON INCOMPATIBILITY DOMAIN-CONTAINING PROTEIN"/>
    <property type="match status" value="1"/>
</dbReference>
<dbReference type="PANTHER" id="PTHR33112">
    <property type="entry name" value="DOMAIN PROTEIN, PUTATIVE-RELATED"/>
    <property type="match status" value="1"/>
</dbReference>
<gene>
    <name evidence="4" type="ORF">PG996_012261</name>
</gene>
<evidence type="ECO:0000256" key="1">
    <source>
        <dbReference type="SAM" id="Coils"/>
    </source>
</evidence>
<evidence type="ECO:0000313" key="4">
    <source>
        <dbReference type="EMBL" id="KAK8052960.1"/>
    </source>
</evidence>
<evidence type="ECO:0000313" key="5">
    <source>
        <dbReference type="Proteomes" id="UP001446871"/>
    </source>
</evidence>
<protein>
    <recommendedName>
        <fullName evidence="3">Heterokaryon incompatibility domain-containing protein</fullName>
    </recommendedName>
</protein>
<organism evidence="4 5">
    <name type="scientific">Apiospora saccharicola</name>
    <dbReference type="NCBI Taxonomy" id="335842"/>
    <lineage>
        <taxon>Eukaryota</taxon>
        <taxon>Fungi</taxon>
        <taxon>Dikarya</taxon>
        <taxon>Ascomycota</taxon>
        <taxon>Pezizomycotina</taxon>
        <taxon>Sordariomycetes</taxon>
        <taxon>Xylariomycetidae</taxon>
        <taxon>Amphisphaeriales</taxon>
        <taxon>Apiosporaceae</taxon>
        <taxon>Apiospora</taxon>
    </lineage>
</organism>
<evidence type="ECO:0000256" key="2">
    <source>
        <dbReference type="SAM" id="MobiDB-lite"/>
    </source>
</evidence>
<name>A0ABR1U234_9PEZI</name>
<evidence type="ECO:0000259" key="3">
    <source>
        <dbReference type="Pfam" id="PF06985"/>
    </source>
</evidence>
<feature type="coiled-coil region" evidence="1">
    <location>
        <begin position="702"/>
        <end position="729"/>
    </location>
</feature>
<comment type="caution">
    <text evidence="4">The sequence shown here is derived from an EMBL/GenBank/DDBJ whole genome shotgun (WGS) entry which is preliminary data.</text>
</comment>
<keyword evidence="5" id="KW-1185">Reference proteome</keyword>
<dbReference type="InterPro" id="IPR010730">
    <property type="entry name" value="HET"/>
</dbReference>
<keyword evidence="1" id="KW-0175">Coiled coil</keyword>
<feature type="region of interest" description="Disordered" evidence="2">
    <location>
        <begin position="33"/>
        <end position="59"/>
    </location>
</feature>
<feature type="domain" description="Heterokaryon incompatibility" evidence="3">
    <location>
        <begin position="241"/>
        <end position="408"/>
    </location>
</feature>
<sequence length="1038" mass="119178">MEDDLSHTAVKGETLCSRCQSLDLSVDRFIFENRSGTTPQERESPQSPKPTPRNRMNSGNVLKDFAKLEELRASQSTCAFCEMLCLAVQRYGSGDVNDSTTCSLCWEIDRRQQEDPSNMNFAKSSRRIRLSWSEASDNVQDVYIVLVPPQRSAQPPAESKPEPAKRMGASAQKLDAVTEVQSLIETWLGTCLDKHPTSCNATHNNEEQFRSLMEETYFGVIDVIDMQLKTLPMKYGEPESYVALSYVWGQDTQGNSDYVSTRTTVMQYIQRDGLQQVWERLPHTIQDSILLVQRLGYRFLWIDAFCIVQDSGNSWKLNSEAMHLIYGNALFTICAADGSSCSAGLRAAWRTVRPDQDRDNPSKYSTTDTDTDPIRIQCTPGLWLMVTRPLEAVVNNSTWNTRAWTFQERILSRRCVIFAENRVYFQCRANSVSQDTYSKTQSSGASLDLMNSSIQPLQEIRQRPIWCYMKYVSMYTGRKLTKASDILAAFQGISWLLELYMRAPLLFNLPISHFDLALLWSPTQPITMRRPHKDAASATKVCTQDANGNCACKTSHASKEDRMLPTWSWSGWEGGKIEYHLDSIDGCLINIGEWLKRHTWIQWFVRNEKGHLRPLWETMQRSTEPRLPTVYGYDVQDDIRWQGYDCRNQTGEEVARESAPMETQAEPRDAPFQSRFEPRVAPRFEPKFEIRKPQYEQTEIQAPGKEKQVEKVGENLEAAENRLRTRLNKLHDRLRAETHRNNTWAPRSPPPEREYNYYDRTAAFNSWSDSGSDSQSYSLPLLSDEFVVFYKSLRRNSEKSMIDLNNIEDNAGYVVDNRGTARPQPRQRVPVQARLPYRDRYGRLITEGVPKADENRFESILPDNPFGIFCDISIGKNEADSRYMPTLQFYTWRTRLSVAIRGQVAATLPLTMSDDPSSADHSGEAENTSEPAALRECDILDENDDWCGSVVLDELWTPPHDGTGFPFIALSDAKAFTAKECPTWNYYIPKERHESEWDLYYVLLLQYNDERGLWERRGLGKAFKAAFRNKEWAEIKLG</sequence>
<dbReference type="Proteomes" id="UP001446871">
    <property type="component" value="Unassembled WGS sequence"/>
</dbReference>
<feature type="region of interest" description="Disordered" evidence="2">
    <location>
        <begin position="911"/>
        <end position="932"/>
    </location>
</feature>
<feature type="region of interest" description="Disordered" evidence="2">
    <location>
        <begin position="651"/>
        <end position="675"/>
    </location>
</feature>
<reference evidence="4 5" key="1">
    <citation type="submission" date="2023-01" db="EMBL/GenBank/DDBJ databases">
        <title>Analysis of 21 Apiospora genomes using comparative genomics revels a genus with tremendous synthesis potential of carbohydrate active enzymes and secondary metabolites.</title>
        <authorList>
            <person name="Sorensen T."/>
        </authorList>
    </citation>
    <scope>NUCLEOTIDE SEQUENCE [LARGE SCALE GENOMIC DNA]</scope>
    <source>
        <strain evidence="4 5">CBS 83171</strain>
    </source>
</reference>